<keyword evidence="2" id="KW-1185">Reference proteome</keyword>
<evidence type="ECO:0000313" key="2">
    <source>
        <dbReference type="Proteomes" id="UP001143910"/>
    </source>
</evidence>
<organism evidence="1 2">
    <name type="scientific">Zarea fungicola</name>
    <dbReference type="NCBI Taxonomy" id="93591"/>
    <lineage>
        <taxon>Eukaryota</taxon>
        <taxon>Fungi</taxon>
        <taxon>Dikarya</taxon>
        <taxon>Ascomycota</taxon>
        <taxon>Pezizomycotina</taxon>
        <taxon>Sordariomycetes</taxon>
        <taxon>Hypocreomycetidae</taxon>
        <taxon>Hypocreales</taxon>
        <taxon>Cordycipitaceae</taxon>
        <taxon>Zarea</taxon>
    </lineage>
</organism>
<dbReference type="Proteomes" id="UP001143910">
    <property type="component" value="Unassembled WGS sequence"/>
</dbReference>
<comment type="caution">
    <text evidence="1">The sequence shown here is derived from an EMBL/GenBank/DDBJ whole genome shotgun (WGS) entry which is preliminary data.</text>
</comment>
<reference evidence="1" key="1">
    <citation type="submission" date="2022-08" db="EMBL/GenBank/DDBJ databases">
        <title>Genome Sequence of Lecanicillium fungicola.</title>
        <authorList>
            <person name="Buettner E."/>
        </authorList>
    </citation>
    <scope>NUCLEOTIDE SEQUENCE</scope>
    <source>
        <strain evidence="1">Babe33</strain>
    </source>
</reference>
<evidence type="ECO:0000313" key="1">
    <source>
        <dbReference type="EMBL" id="KAJ2983365.1"/>
    </source>
</evidence>
<sequence>MTILAFTYMGNGELSKVWPIIASLTRTVELLDLCREAEDKSQMQGFLRPDPLPSPGSWVEEEERRRVFWNIFILDRICSITTGWALGLTAANVHRRLPICGTFWNDSIPRVAPFFGIWDKSAADISNSVAFQPTTHHGSPSQPAELNGNEPGGSPESRNSHKNNTDARTIGAFAYFVESLESLCRINMYFLRQQIDFSNRQEVSSWLMRFKELDLRLVHWKMFLPPKWKDPSVPPPETANILDPNMSLAHVTHNTSMILLHQQIGYPEPPLRSLKLPNLCSAETCLSAATETANITKNYLARSSTCKALSPHWAFCAFVAAKILLVHSWFYSTKLSPQYRQLFNCLQEMEDRWNSNRVAGLRLSLAGQFANELQRLQGAYQADPTFTLQVVSPVGGLQEGGGLWYSSVAPSSYASLPGEGDSGDSTITNQYSSYVHKGPVNDAVRNTMEGGPVDWKSPSATSDSRMSTRSRAADDLSAIVASLAGEEFMEMDRVISLADFNLEAIGVSDFADISELGQAEPGWPAGV</sequence>
<gene>
    <name evidence="1" type="ORF">NQ176_g745</name>
</gene>
<protein>
    <submittedName>
        <fullName evidence="1">Uncharacterized protein</fullName>
    </submittedName>
</protein>
<accession>A0ACC1NWP0</accession>
<proteinExistence type="predicted"/>
<name>A0ACC1NWP0_9HYPO</name>
<dbReference type="EMBL" id="JANJQO010000033">
    <property type="protein sequence ID" value="KAJ2983365.1"/>
    <property type="molecule type" value="Genomic_DNA"/>
</dbReference>